<feature type="compositionally biased region" description="Basic and acidic residues" evidence="1">
    <location>
        <begin position="1"/>
        <end position="11"/>
    </location>
</feature>
<keyword evidence="4" id="KW-1185">Reference proteome</keyword>
<accession>A0A2N5SG39</accession>
<proteinExistence type="predicted"/>
<dbReference type="Proteomes" id="UP000235388">
    <property type="component" value="Unassembled WGS sequence"/>
</dbReference>
<protein>
    <submittedName>
        <fullName evidence="2">Uncharacterized protein</fullName>
    </submittedName>
</protein>
<name>A0A2N5SG39_9BASI</name>
<dbReference type="EMBL" id="PGCJ01000990">
    <property type="protein sequence ID" value="PLW12211.1"/>
    <property type="molecule type" value="Genomic_DNA"/>
</dbReference>
<organism evidence="2 4">
    <name type="scientific">Puccinia coronata f. sp. avenae</name>
    <dbReference type="NCBI Taxonomy" id="200324"/>
    <lineage>
        <taxon>Eukaryota</taxon>
        <taxon>Fungi</taxon>
        <taxon>Dikarya</taxon>
        <taxon>Basidiomycota</taxon>
        <taxon>Pucciniomycotina</taxon>
        <taxon>Pucciniomycetes</taxon>
        <taxon>Pucciniales</taxon>
        <taxon>Pucciniaceae</taxon>
        <taxon>Puccinia</taxon>
    </lineage>
</organism>
<dbReference type="AlphaFoldDB" id="A0A2N5SG39"/>
<evidence type="ECO:0000313" key="3">
    <source>
        <dbReference type="EMBL" id="PLW35448.1"/>
    </source>
</evidence>
<gene>
    <name evidence="3" type="ORF">PCANC_14676</name>
    <name evidence="2" type="ORF">PCANC_17004</name>
</gene>
<feature type="compositionally biased region" description="Polar residues" evidence="1">
    <location>
        <begin position="13"/>
        <end position="22"/>
    </location>
</feature>
<reference evidence="2 4" key="1">
    <citation type="submission" date="2017-11" db="EMBL/GenBank/DDBJ databases">
        <title>De novo assembly and phasing of dikaryotic genomes from two isolates of Puccinia coronata f. sp. avenae, the causal agent of oat crown rust.</title>
        <authorList>
            <person name="Miller M.E."/>
            <person name="Zhang Y."/>
            <person name="Omidvar V."/>
            <person name="Sperschneider J."/>
            <person name="Schwessinger B."/>
            <person name="Raley C."/>
            <person name="Palmer J.M."/>
            <person name="Garnica D."/>
            <person name="Upadhyaya N."/>
            <person name="Rathjen J."/>
            <person name="Taylor J.M."/>
            <person name="Park R.F."/>
            <person name="Dodds P.N."/>
            <person name="Hirsch C.D."/>
            <person name="Kianian S.F."/>
            <person name="Figueroa M."/>
        </authorList>
    </citation>
    <scope>NUCLEOTIDE SEQUENCE [LARGE SCALE GENOMIC DNA]</scope>
    <source>
        <strain evidence="2">12NC29</strain>
    </source>
</reference>
<feature type="region of interest" description="Disordered" evidence="1">
    <location>
        <begin position="1"/>
        <end position="42"/>
    </location>
</feature>
<comment type="caution">
    <text evidence="2">The sequence shown here is derived from an EMBL/GenBank/DDBJ whole genome shotgun (WGS) entry which is preliminary data.</text>
</comment>
<dbReference type="EMBL" id="PGCJ01000257">
    <property type="protein sequence ID" value="PLW35448.1"/>
    <property type="molecule type" value="Genomic_DNA"/>
</dbReference>
<evidence type="ECO:0000313" key="4">
    <source>
        <dbReference type="Proteomes" id="UP000235388"/>
    </source>
</evidence>
<evidence type="ECO:0000256" key="1">
    <source>
        <dbReference type="SAM" id="MobiDB-lite"/>
    </source>
</evidence>
<sequence>MGETNETDKSAKSLYNDTSTGNHAAGEIGDRRRRKQRDWSDARDRFVGMATRTYVGRLDLQQQLY</sequence>
<evidence type="ECO:0000313" key="2">
    <source>
        <dbReference type="EMBL" id="PLW12211.1"/>
    </source>
</evidence>